<feature type="domain" description="Bacterial sugar transferase" evidence="8">
    <location>
        <begin position="309"/>
        <end position="496"/>
    </location>
</feature>
<feature type="transmembrane region" description="Helical" evidence="7">
    <location>
        <begin position="79"/>
        <end position="97"/>
    </location>
</feature>
<keyword evidence="3 9" id="KW-0808">Transferase</keyword>
<dbReference type="Proteomes" id="UP000754644">
    <property type="component" value="Unassembled WGS sequence"/>
</dbReference>
<dbReference type="InterPro" id="IPR017475">
    <property type="entry name" value="EPS_sugar_tfrase"/>
</dbReference>
<dbReference type="PANTHER" id="PTHR30576">
    <property type="entry name" value="COLANIC BIOSYNTHESIS UDP-GLUCOSE LIPID CARRIER TRANSFERASE"/>
    <property type="match status" value="1"/>
</dbReference>
<feature type="transmembrane region" description="Helical" evidence="7">
    <location>
        <begin position="117"/>
        <end position="136"/>
    </location>
</feature>
<feature type="transmembrane region" description="Helical" evidence="7">
    <location>
        <begin position="312"/>
        <end position="335"/>
    </location>
</feature>
<dbReference type="NCBIfam" id="TIGR03025">
    <property type="entry name" value="EPS_sugtrans"/>
    <property type="match status" value="1"/>
</dbReference>
<evidence type="ECO:0000256" key="3">
    <source>
        <dbReference type="ARBA" id="ARBA00022679"/>
    </source>
</evidence>
<dbReference type="GO" id="GO:0016780">
    <property type="term" value="F:phosphotransferase activity, for other substituted phosphate groups"/>
    <property type="evidence" value="ECO:0007669"/>
    <property type="project" value="TreeGrafter"/>
</dbReference>
<dbReference type="EMBL" id="JABMOJ010000514">
    <property type="protein sequence ID" value="NQV66401.1"/>
    <property type="molecule type" value="Genomic_DNA"/>
</dbReference>
<evidence type="ECO:0000259" key="8">
    <source>
        <dbReference type="Pfam" id="PF02397"/>
    </source>
</evidence>
<name>A0A972VZJ7_9GAMM</name>
<keyword evidence="6 7" id="KW-0472">Membrane</keyword>
<evidence type="ECO:0000256" key="7">
    <source>
        <dbReference type="SAM" id="Phobius"/>
    </source>
</evidence>
<comment type="similarity">
    <text evidence="2">Belongs to the bacterial sugar transferase family.</text>
</comment>
<evidence type="ECO:0000313" key="10">
    <source>
        <dbReference type="Proteomes" id="UP000754644"/>
    </source>
</evidence>
<organism evidence="9 10">
    <name type="scientific">SAR86 cluster bacterium</name>
    <dbReference type="NCBI Taxonomy" id="2030880"/>
    <lineage>
        <taxon>Bacteria</taxon>
        <taxon>Pseudomonadati</taxon>
        <taxon>Pseudomonadota</taxon>
        <taxon>Gammaproteobacteria</taxon>
        <taxon>SAR86 cluster</taxon>
    </lineage>
</organism>
<evidence type="ECO:0000256" key="4">
    <source>
        <dbReference type="ARBA" id="ARBA00022692"/>
    </source>
</evidence>
<gene>
    <name evidence="9" type="ORF">HQ497_13650</name>
</gene>
<dbReference type="Pfam" id="PF02397">
    <property type="entry name" value="Bac_transf"/>
    <property type="match status" value="1"/>
</dbReference>
<keyword evidence="5 7" id="KW-1133">Transmembrane helix</keyword>
<evidence type="ECO:0000256" key="1">
    <source>
        <dbReference type="ARBA" id="ARBA00004141"/>
    </source>
</evidence>
<proteinExistence type="inferred from homology"/>
<comment type="caution">
    <text evidence="9">The sequence shown here is derived from an EMBL/GenBank/DDBJ whole genome shotgun (WGS) entry which is preliminary data.</text>
</comment>
<accession>A0A972VZJ7</accession>
<evidence type="ECO:0000313" key="9">
    <source>
        <dbReference type="EMBL" id="NQV66401.1"/>
    </source>
</evidence>
<feature type="transmembrane region" description="Helical" evidence="7">
    <location>
        <begin position="48"/>
        <end position="67"/>
    </location>
</feature>
<protein>
    <submittedName>
        <fullName evidence="9">Sugar transferase</fullName>
    </submittedName>
</protein>
<feature type="transmembrane region" description="Helical" evidence="7">
    <location>
        <begin position="142"/>
        <end position="162"/>
    </location>
</feature>
<evidence type="ECO:0000256" key="6">
    <source>
        <dbReference type="ARBA" id="ARBA00023136"/>
    </source>
</evidence>
<dbReference type="PANTHER" id="PTHR30576:SF10">
    <property type="entry name" value="SLL5057 PROTEIN"/>
    <property type="match status" value="1"/>
</dbReference>
<keyword evidence="4 7" id="KW-0812">Transmembrane</keyword>
<dbReference type="AlphaFoldDB" id="A0A972VZJ7"/>
<evidence type="ECO:0000256" key="2">
    <source>
        <dbReference type="ARBA" id="ARBA00006464"/>
    </source>
</evidence>
<dbReference type="GO" id="GO:0016020">
    <property type="term" value="C:membrane"/>
    <property type="evidence" value="ECO:0007669"/>
    <property type="project" value="UniProtKB-SubCell"/>
</dbReference>
<dbReference type="InterPro" id="IPR003362">
    <property type="entry name" value="Bact_transf"/>
</dbReference>
<reference evidence="9" key="1">
    <citation type="submission" date="2020-05" db="EMBL/GenBank/DDBJ databases">
        <title>Sulfur intermediates as new biogeochemical hubs in an aquatic model microbial ecosystem.</title>
        <authorList>
            <person name="Vigneron A."/>
        </authorList>
    </citation>
    <scope>NUCLEOTIDE SEQUENCE</scope>
    <source>
        <strain evidence="9">Bin.250</strain>
    </source>
</reference>
<comment type="subcellular location">
    <subcellularLocation>
        <location evidence="1">Membrane</location>
        <topology evidence="1">Multi-pass membrane protein</topology>
    </subcellularLocation>
</comment>
<evidence type="ECO:0000256" key="5">
    <source>
        <dbReference type="ARBA" id="ARBA00022989"/>
    </source>
</evidence>
<sequence>MSEQIDQGRLEASELLSYQQRYQSSIGSADSTSTSESVRVMSPFRNRLIATDSFMIVLALGVGLLISSRASAWAIDPTLAIYGTPIAVGLLWLLLLLTRGSYDLRVIGLGTQEVRRAVSATLVLFATVAGLSYLIRADISRAYAFISLPLGILLIGFSRFGWRQWLYRQRASGNFLSKIIVIGSARTSQKLTDKLKQESYAGYEVVDEVTLPAYHDSDDEAELNSWLEGVDQIIRKHSASAIAIDPGDDAPYEVIRQLSWRLEGRNIDLLISPGSLDVAGPRLSVRPAAGLPLLHLDEAVLSRPQQASKRTLDIIGSLFAIILLSPFMLVCALGVRLTSRGPVIYRQQRVGRAGETFTMLKFRTMHNHADQLRQELREQHELNDPMFKLVNDTRITKVGGFLRRWSLDETPQLFNVLGGSMSLVGPRPHPLDDVDRYQAEAFRRLALKPGMTGLWQVEGRSDLAWDQALQLDLHYIEKWSLESDVYLLARTTGAVLQRRGAA</sequence>